<feature type="region of interest" description="Disordered" evidence="4">
    <location>
        <begin position="582"/>
        <end position="620"/>
    </location>
</feature>
<dbReference type="GO" id="GO:0003677">
    <property type="term" value="F:DNA binding"/>
    <property type="evidence" value="ECO:0007669"/>
    <property type="project" value="TreeGrafter"/>
</dbReference>
<accession>A0AA88XPN7</accession>
<dbReference type="Proteomes" id="UP001186944">
    <property type="component" value="Unassembled WGS sequence"/>
</dbReference>
<dbReference type="InterPro" id="IPR019786">
    <property type="entry name" value="Zinc_finger_PHD-type_CS"/>
</dbReference>
<dbReference type="EMBL" id="VSWD01000012">
    <property type="protein sequence ID" value="KAK3086373.1"/>
    <property type="molecule type" value="Genomic_DNA"/>
</dbReference>
<evidence type="ECO:0000313" key="6">
    <source>
        <dbReference type="EMBL" id="KAK3086373.1"/>
    </source>
</evidence>
<dbReference type="GO" id="GO:0005634">
    <property type="term" value="C:nucleus"/>
    <property type="evidence" value="ECO:0007669"/>
    <property type="project" value="TreeGrafter"/>
</dbReference>
<dbReference type="SMART" id="SM00249">
    <property type="entry name" value="PHD"/>
    <property type="match status" value="1"/>
</dbReference>
<feature type="compositionally biased region" description="Acidic residues" evidence="4">
    <location>
        <begin position="608"/>
        <end position="620"/>
    </location>
</feature>
<feature type="region of interest" description="Disordered" evidence="4">
    <location>
        <begin position="1"/>
        <end position="20"/>
    </location>
</feature>
<sequence>MPREKKRQSRYKKGYAPSPDRIDRTRKALEMVRNNISIQKAASSNYLSYGYLYRRMSGEVEIDSRNGPAPVFNRSEEEAIANWLSEMAKRGMGLTPKKFLEFIQTILNKDKRKNPFKDNLPGYDWYYAFMARNGGIVDIRRETVLEVSRSRLTRQDVDRWYISFRKFLSSKGLIEKPAQIYNADETGFTMGSRAGKVVGPASRSAPVPHVTSSKDRLTAMFCGNADGQMIPPFLIYPGSKPMSSNSLMGALTGTALEYTKSGWMNAETFKKFIIHHLSRHAVSERPIVLLIDSVSSHIDMEVFQLAIENQIELYRIIPNATHLMQPLDKGVFGPLKKAWSQGTREYYRENPGCKINKANFAQKLKDTYMMFYKPLTVINSFKASGIYPVDSSAVSDDDLRPGLTFVINDTCASEIQSSQDCQQDSPENQSTVIESVKAARQAFEAFESVLVTPEKERYRTRIEEQYDVVGCSPRFDTYRKLFEKAQPISIPEGGDSSEISGLDVLADVASSVQAQAGHSQPSGDSGKVISEDLIFPQAPVKEKRQRISNILPDNLTSKECIRTLALKDLEKVREFAEKRRMKAMYEKKRSNERNQGKKRKRKQQKILDEEEEDDDDSDDDRDAICIGCTGTYAEDEMSGLQRTWIPCDSCREWVHEDCTPVEMPEGNSDEFVCHLCI</sequence>
<keyword evidence="3" id="KW-0862">Zinc</keyword>
<keyword evidence="7" id="KW-1185">Reference proteome</keyword>
<dbReference type="InterPro" id="IPR011011">
    <property type="entry name" value="Znf_FYVE_PHD"/>
</dbReference>
<evidence type="ECO:0000256" key="2">
    <source>
        <dbReference type="ARBA" id="ARBA00022771"/>
    </source>
</evidence>
<gene>
    <name evidence="6" type="ORF">FSP39_017497</name>
</gene>
<dbReference type="PANTHER" id="PTHR19303">
    <property type="entry name" value="TRANSPOSON"/>
    <property type="match status" value="1"/>
</dbReference>
<evidence type="ECO:0000256" key="4">
    <source>
        <dbReference type="SAM" id="MobiDB-lite"/>
    </source>
</evidence>
<feature type="domain" description="Zinc finger PHD-type" evidence="5">
    <location>
        <begin position="624"/>
        <end position="677"/>
    </location>
</feature>
<keyword evidence="2" id="KW-0863">Zinc-finger</keyword>
<dbReference type="PROSITE" id="PS01359">
    <property type="entry name" value="ZF_PHD_1"/>
    <property type="match status" value="1"/>
</dbReference>
<dbReference type="InterPro" id="IPR004875">
    <property type="entry name" value="DDE_SF_endonuclease_dom"/>
</dbReference>
<organism evidence="6 7">
    <name type="scientific">Pinctada imbricata</name>
    <name type="common">Atlantic pearl-oyster</name>
    <name type="synonym">Pinctada martensii</name>
    <dbReference type="NCBI Taxonomy" id="66713"/>
    <lineage>
        <taxon>Eukaryota</taxon>
        <taxon>Metazoa</taxon>
        <taxon>Spiralia</taxon>
        <taxon>Lophotrochozoa</taxon>
        <taxon>Mollusca</taxon>
        <taxon>Bivalvia</taxon>
        <taxon>Autobranchia</taxon>
        <taxon>Pteriomorphia</taxon>
        <taxon>Pterioida</taxon>
        <taxon>Pterioidea</taxon>
        <taxon>Pteriidae</taxon>
        <taxon>Pinctada</taxon>
    </lineage>
</organism>
<evidence type="ECO:0000256" key="3">
    <source>
        <dbReference type="ARBA" id="ARBA00022833"/>
    </source>
</evidence>
<feature type="compositionally biased region" description="Basic and acidic residues" evidence="4">
    <location>
        <begin position="582"/>
        <end position="595"/>
    </location>
</feature>
<dbReference type="Pfam" id="PF03184">
    <property type="entry name" value="DDE_1"/>
    <property type="match status" value="1"/>
</dbReference>
<dbReference type="InterPro" id="IPR013083">
    <property type="entry name" value="Znf_RING/FYVE/PHD"/>
</dbReference>
<dbReference type="PANTHER" id="PTHR19303:SF74">
    <property type="entry name" value="POGO TRANSPOSABLE ELEMENT WITH KRAB DOMAIN"/>
    <property type="match status" value="1"/>
</dbReference>
<dbReference type="InterPro" id="IPR050863">
    <property type="entry name" value="CenT-Element_Derived"/>
</dbReference>
<reference evidence="6" key="1">
    <citation type="submission" date="2019-08" db="EMBL/GenBank/DDBJ databases">
        <title>The improved chromosome-level genome for the pearl oyster Pinctada fucata martensii using PacBio sequencing and Hi-C.</title>
        <authorList>
            <person name="Zheng Z."/>
        </authorList>
    </citation>
    <scope>NUCLEOTIDE SEQUENCE</scope>
    <source>
        <strain evidence="6">ZZ-2019</strain>
        <tissue evidence="6">Adductor muscle</tissue>
    </source>
</reference>
<dbReference type="AlphaFoldDB" id="A0AA88XPN7"/>
<keyword evidence="1" id="KW-0479">Metal-binding</keyword>
<evidence type="ECO:0000259" key="5">
    <source>
        <dbReference type="SMART" id="SM00249"/>
    </source>
</evidence>
<feature type="compositionally biased region" description="Basic residues" evidence="4">
    <location>
        <begin position="1"/>
        <end position="13"/>
    </location>
</feature>
<comment type="caution">
    <text evidence="6">The sequence shown here is derived from an EMBL/GenBank/DDBJ whole genome shotgun (WGS) entry which is preliminary data.</text>
</comment>
<evidence type="ECO:0000256" key="1">
    <source>
        <dbReference type="ARBA" id="ARBA00022723"/>
    </source>
</evidence>
<dbReference type="CDD" id="cd15517">
    <property type="entry name" value="PHD_TCF19_like"/>
    <property type="match status" value="1"/>
</dbReference>
<dbReference type="Gene3D" id="3.30.40.10">
    <property type="entry name" value="Zinc/RING finger domain, C3HC4 (zinc finger)"/>
    <property type="match status" value="1"/>
</dbReference>
<dbReference type="InterPro" id="IPR036397">
    <property type="entry name" value="RNaseH_sf"/>
</dbReference>
<protein>
    <recommendedName>
        <fullName evidence="5">Zinc finger PHD-type domain-containing protein</fullName>
    </recommendedName>
</protein>
<proteinExistence type="predicted"/>
<dbReference type="GO" id="GO:0008270">
    <property type="term" value="F:zinc ion binding"/>
    <property type="evidence" value="ECO:0007669"/>
    <property type="project" value="UniProtKB-KW"/>
</dbReference>
<evidence type="ECO:0000313" key="7">
    <source>
        <dbReference type="Proteomes" id="UP001186944"/>
    </source>
</evidence>
<name>A0AA88XPN7_PINIB</name>
<dbReference type="InterPro" id="IPR001965">
    <property type="entry name" value="Znf_PHD"/>
</dbReference>
<dbReference type="SUPFAM" id="SSF57903">
    <property type="entry name" value="FYVE/PHD zinc finger"/>
    <property type="match status" value="1"/>
</dbReference>
<dbReference type="Gene3D" id="3.30.420.10">
    <property type="entry name" value="Ribonuclease H-like superfamily/Ribonuclease H"/>
    <property type="match status" value="1"/>
</dbReference>